<evidence type="ECO:0000259" key="13">
    <source>
        <dbReference type="PROSITE" id="PS50011"/>
    </source>
</evidence>
<dbReference type="PANTHER" id="PTHR24056">
    <property type="entry name" value="CELL DIVISION PROTEIN KINASE"/>
    <property type="match status" value="1"/>
</dbReference>
<comment type="catalytic activity">
    <reaction evidence="9">
        <text>L-seryl-[protein] + ATP = O-phospho-L-seryl-[protein] + ADP + H(+)</text>
        <dbReference type="Rhea" id="RHEA:17989"/>
        <dbReference type="Rhea" id="RHEA-COMP:9863"/>
        <dbReference type="Rhea" id="RHEA-COMP:11604"/>
        <dbReference type="ChEBI" id="CHEBI:15378"/>
        <dbReference type="ChEBI" id="CHEBI:29999"/>
        <dbReference type="ChEBI" id="CHEBI:30616"/>
        <dbReference type="ChEBI" id="CHEBI:83421"/>
        <dbReference type="ChEBI" id="CHEBI:456216"/>
        <dbReference type="EC" id="2.7.11.22"/>
    </reaction>
</comment>
<dbReference type="PANTHER" id="PTHR24056:SF472">
    <property type="entry name" value="CYCLIN-DEPENDENT KINASE 4, ISOFORM A"/>
    <property type="match status" value="1"/>
</dbReference>
<dbReference type="GO" id="GO:0000307">
    <property type="term" value="C:cyclin-dependent protein kinase holoenzyme complex"/>
    <property type="evidence" value="ECO:0007669"/>
    <property type="project" value="TreeGrafter"/>
</dbReference>
<evidence type="ECO:0000256" key="6">
    <source>
        <dbReference type="ARBA" id="ARBA00022777"/>
    </source>
</evidence>
<dbReference type="InterPro" id="IPR017441">
    <property type="entry name" value="Protein_kinase_ATP_BS"/>
</dbReference>
<feature type="region of interest" description="Disordered" evidence="12">
    <location>
        <begin position="36"/>
        <end position="60"/>
    </location>
</feature>
<feature type="region of interest" description="Disordered" evidence="12">
    <location>
        <begin position="1"/>
        <end position="23"/>
    </location>
</feature>
<dbReference type="EC" id="2.7.11.22" evidence="2"/>
<evidence type="ECO:0000256" key="5">
    <source>
        <dbReference type="ARBA" id="ARBA00022741"/>
    </source>
</evidence>
<dbReference type="OrthoDB" id="1732493at2759"/>
<sequence>MSSLLSTQQPLAPPNLSRLDQRPKSPSIMSVVADVGPHLPATPVSTPPPRRSTTVSARHPPRSTNALFAAFRGSSHYEEINRIGKGAYGTVYLARDTQKERFVALKKMKFCLTEDGVPMAILREISLLKQLERFDHPNIVRLLDITHGQRYEREMSLHLIFEHVHQDLATYLEKCPSPGLPPAKIKNLIWQIFNGVDFLHSHRIVHRDLKPQNLLITKSGQVKLTDFGLARIYDFYSLLTSVVVTLWYRSPEVLMGLSYATPVDVWACGCIFAELFILKKAIFPGEYELDQLNRIFDVIGTPKEEEWPENAAVTRSNFRARSVRDLSQIVPEIDEEGADLLKKTLRFNPHQRITVSDALVHPYFNDVDKDC</sequence>
<dbReference type="PROSITE" id="PS00107">
    <property type="entry name" value="PROTEIN_KINASE_ATP"/>
    <property type="match status" value="1"/>
</dbReference>
<dbReference type="GO" id="GO:0005634">
    <property type="term" value="C:nucleus"/>
    <property type="evidence" value="ECO:0007669"/>
    <property type="project" value="TreeGrafter"/>
</dbReference>
<dbReference type="RefSeq" id="XP_040583136.1">
    <property type="nucleotide sequence ID" value="XM_040727202.2"/>
</dbReference>
<dbReference type="EMBL" id="HACA01015164">
    <property type="protein sequence ID" value="CDW32525.1"/>
    <property type="molecule type" value="Transcribed_RNA"/>
</dbReference>
<evidence type="ECO:0000256" key="3">
    <source>
        <dbReference type="ARBA" id="ARBA00022527"/>
    </source>
</evidence>
<dbReference type="InterPro" id="IPR050108">
    <property type="entry name" value="CDK"/>
</dbReference>
<dbReference type="PROSITE" id="PS50011">
    <property type="entry name" value="PROTEIN_KINASE_DOM"/>
    <property type="match status" value="1"/>
</dbReference>
<dbReference type="InterPro" id="IPR008271">
    <property type="entry name" value="Ser/Thr_kinase_AS"/>
</dbReference>
<dbReference type="GO" id="GO:0010389">
    <property type="term" value="P:regulation of G2/M transition of mitotic cell cycle"/>
    <property type="evidence" value="ECO:0007669"/>
    <property type="project" value="TreeGrafter"/>
</dbReference>
<dbReference type="FunFam" id="1.10.510.10:FF:000624">
    <property type="entry name" value="Mitogen-activated protein kinase"/>
    <property type="match status" value="1"/>
</dbReference>
<comment type="catalytic activity">
    <reaction evidence="8">
        <text>L-threonyl-[protein] + ATP = O-phospho-L-threonyl-[protein] + ADP + H(+)</text>
        <dbReference type="Rhea" id="RHEA:46608"/>
        <dbReference type="Rhea" id="RHEA-COMP:11060"/>
        <dbReference type="Rhea" id="RHEA-COMP:11605"/>
        <dbReference type="ChEBI" id="CHEBI:15378"/>
        <dbReference type="ChEBI" id="CHEBI:30013"/>
        <dbReference type="ChEBI" id="CHEBI:30616"/>
        <dbReference type="ChEBI" id="CHEBI:61977"/>
        <dbReference type="ChEBI" id="CHEBI:456216"/>
        <dbReference type="EC" id="2.7.11.22"/>
    </reaction>
</comment>
<dbReference type="GO" id="GO:0005524">
    <property type="term" value="F:ATP binding"/>
    <property type="evidence" value="ECO:0007669"/>
    <property type="project" value="UniProtKB-UniRule"/>
</dbReference>
<dbReference type="InterPro" id="IPR011009">
    <property type="entry name" value="Kinase-like_dom_sf"/>
</dbReference>
<keyword evidence="6 14" id="KW-0418">Kinase</keyword>
<evidence type="ECO:0000256" key="2">
    <source>
        <dbReference type="ARBA" id="ARBA00012425"/>
    </source>
</evidence>
<evidence type="ECO:0000256" key="12">
    <source>
        <dbReference type="SAM" id="MobiDB-lite"/>
    </source>
</evidence>
<dbReference type="Gene3D" id="3.30.200.20">
    <property type="entry name" value="Phosphorylase Kinase, domain 1"/>
    <property type="match status" value="1"/>
</dbReference>
<evidence type="ECO:0000313" key="14">
    <source>
        <dbReference type="EMBL" id="CDW32525.1"/>
    </source>
</evidence>
<dbReference type="SUPFAM" id="SSF56112">
    <property type="entry name" value="Protein kinase-like (PK-like)"/>
    <property type="match status" value="1"/>
</dbReference>
<dbReference type="CDD" id="cd07838">
    <property type="entry name" value="STKc_CDK4_6_like"/>
    <property type="match status" value="1"/>
</dbReference>
<comment type="similarity">
    <text evidence="1">Belongs to the protein kinase superfamily. CMGC Ser/Thr protein kinase family. CDC2/CDKX subfamily.</text>
</comment>
<accession>A0A0K2U388</accession>
<dbReference type="AlphaFoldDB" id="A0A0K2U388"/>
<dbReference type="GO" id="GO:0010468">
    <property type="term" value="P:regulation of gene expression"/>
    <property type="evidence" value="ECO:0007669"/>
    <property type="project" value="TreeGrafter"/>
</dbReference>
<feature type="domain" description="Protein kinase" evidence="13">
    <location>
        <begin position="77"/>
        <end position="364"/>
    </location>
</feature>
<proteinExistence type="inferred from homology"/>
<keyword evidence="7 10" id="KW-0067">ATP-binding</keyword>
<keyword evidence="4" id="KW-0808">Transferase</keyword>
<evidence type="ECO:0000256" key="7">
    <source>
        <dbReference type="ARBA" id="ARBA00022840"/>
    </source>
</evidence>
<keyword evidence="5 10" id="KW-0547">Nucleotide-binding</keyword>
<dbReference type="GO" id="GO:0030332">
    <property type="term" value="F:cyclin binding"/>
    <property type="evidence" value="ECO:0007669"/>
    <property type="project" value="TreeGrafter"/>
</dbReference>
<evidence type="ECO:0000256" key="10">
    <source>
        <dbReference type="PROSITE-ProRule" id="PRU10141"/>
    </source>
</evidence>
<evidence type="ECO:0000256" key="8">
    <source>
        <dbReference type="ARBA" id="ARBA00047811"/>
    </source>
</evidence>
<dbReference type="KEGG" id="lsm:121131812"/>
<dbReference type="Gene3D" id="1.10.510.10">
    <property type="entry name" value="Transferase(Phosphotransferase) domain 1"/>
    <property type="match status" value="1"/>
</dbReference>
<feature type="binding site" evidence="10">
    <location>
        <position position="106"/>
    </location>
    <ligand>
        <name>ATP</name>
        <dbReference type="ChEBI" id="CHEBI:30616"/>
    </ligand>
</feature>
<protein>
    <recommendedName>
        <fullName evidence="2">cyclin-dependent kinase</fullName>
        <ecNumber evidence="2">2.7.11.22</ecNumber>
    </recommendedName>
</protein>
<dbReference type="SMART" id="SM00220">
    <property type="entry name" value="S_TKc"/>
    <property type="match status" value="1"/>
</dbReference>
<reference evidence="14" key="1">
    <citation type="submission" date="2014-05" db="EMBL/GenBank/DDBJ databases">
        <authorList>
            <person name="Chronopoulou M."/>
        </authorList>
    </citation>
    <scope>NUCLEOTIDE SEQUENCE</scope>
    <source>
        <tissue evidence="14">Whole organism</tissue>
    </source>
</reference>
<evidence type="ECO:0000256" key="4">
    <source>
        <dbReference type="ARBA" id="ARBA00022679"/>
    </source>
</evidence>
<feature type="compositionally biased region" description="Polar residues" evidence="12">
    <location>
        <begin position="1"/>
        <end position="10"/>
    </location>
</feature>
<dbReference type="FunFam" id="3.30.200.20:FF:000124">
    <property type="entry name" value="Cyclin-dependent kinase 4"/>
    <property type="match status" value="1"/>
</dbReference>
<keyword evidence="3 11" id="KW-0723">Serine/threonine-protein kinase</keyword>
<evidence type="ECO:0000256" key="1">
    <source>
        <dbReference type="ARBA" id="ARBA00006485"/>
    </source>
</evidence>
<dbReference type="PROSITE" id="PS00108">
    <property type="entry name" value="PROTEIN_KINASE_ST"/>
    <property type="match status" value="1"/>
</dbReference>
<organism evidence="14">
    <name type="scientific">Lepeophtheirus salmonis</name>
    <name type="common">Salmon louse</name>
    <name type="synonym">Caligus salmonis</name>
    <dbReference type="NCBI Taxonomy" id="72036"/>
    <lineage>
        <taxon>Eukaryota</taxon>
        <taxon>Metazoa</taxon>
        <taxon>Ecdysozoa</taxon>
        <taxon>Arthropoda</taxon>
        <taxon>Crustacea</taxon>
        <taxon>Multicrustacea</taxon>
        <taxon>Hexanauplia</taxon>
        <taxon>Copepoda</taxon>
        <taxon>Siphonostomatoida</taxon>
        <taxon>Caligidae</taxon>
        <taxon>Lepeophtheirus</taxon>
    </lineage>
</organism>
<dbReference type="GO" id="GO:0000082">
    <property type="term" value="P:G1/S transition of mitotic cell cycle"/>
    <property type="evidence" value="ECO:0007669"/>
    <property type="project" value="TreeGrafter"/>
</dbReference>
<evidence type="ECO:0000256" key="11">
    <source>
        <dbReference type="RuleBase" id="RU000304"/>
    </source>
</evidence>
<evidence type="ECO:0000256" key="9">
    <source>
        <dbReference type="ARBA" id="ARBA00048367"/>
    </source>
</evidence>
<dbReference type="GO" id="GO:0005737">
    <property type="term" value="C:cytoplasm"/>
    <property type="evidence" value="ECO:0007669"/>
    <property type="project" value="TreeGrafter"/>
</dbReference>
<dbReference type="InterPro" id="IPR000719">
    <property type="entry name" value="Prot_kinase_dom"/>
</dbReference>
<dbReference type="GO" id="GO:0004693">
    <property type="term" value="F:cyclin-dependent protein serine/threonine kinase activity"/>
    <property type="evidence" value="ECO:0007669"/>
    <property type="project" value="UniProtKB-EC"/>
</dbReference>
<dbReference type="Pfam" id="PF00069">
    <property type="entry name" value="Pkinase"/>
    <property type="match status" value="1"/>
</dbReference>
<name>A0A0K2U388_LEPSM</name>
<dbReference type="GO" id="GO:0007165">
    <property type="term" value="P:signal transduction"/>
    <property type="evidence" value="ECO:0007669"/>
    <property type="project" value="TreeGrafter"/>
</dbReference>
<dbReference type="GeneID" id="121131812"/>